<keyword evidence="1" id="KW-0732">Signal</keyword>
<dbReference type="EMBL" id="JAAAHW010005136">
    <property type="protein sequence ID" value="KAF9969749.1"/>
    <property type="molecule type" value="Genomic_DNA"/>
</dbReference>
<organism evidence="2 3">
    <name type="scientific">Modicella reniformis</name>
    <dbReference type="NCBI Taxonomy" id="1440133"/>
    <lineage>
        <taxon>Eukaryota</taxon>
        <taxon>Fungi</taxon>
        <taxon>Fungi incertae sedis</taxon>
        <taxon>Mucoromycota</taxon>
        <taxon>Mortierellomycotina</taxon>
        <taxon>Mortierellomycetes</taxon>
        <taxon>Mortierellales</taxon>
        <taxon>Mortierellaceae</taxon>
        <taxon>Modicella</taxon>
    </lineage>
</organism>
<feature type="signal peptide" evidence="1">
    <location>
        <begin position="1"/>
        <end position="20"/>
    </location>
</feature>
<name>A0A9P6M7R1_9FUNG</name>
<reference evidence="2" key="1">
    <citation type="journal article" date="2020" name="Fungal Divers.">
        <title>Resolving the Mortierellaceae phylogeny through synthesis of multi-gene phylogenetics and phylogenomics.</title>
        <authorList>
            <person name="Vandepol N."/>
            <person name="Liber J."/>
            <person name="Desiro A."/>
            <person name="Na H."/>
            <person name="Kennedy M."/>
            <person name="Barry K."/>
            <person name="Grigoriev I.V."/>
            <person name="Miller A.N."/>
            <person name="O'Donnell K."/>
            <person name="Stajich J.E."/>
            <person name="Bonito G."/>
        </authorList>
    </citation>
    <scope>NUCLEOTIDE SEQUENCE</scope>
    <source>
        <strain evidence="2">MES-2147</strain>
    </source>
</reference>
<dbReference type="OrthoDB" id="10526431at2759"/>
<feature type="non-terminal residue" evidence="2">
    <location>
        <position position="146"/>
    </location>
</feature>
<sequence length="146" mass="16792">MVSKTLTLAVLAMLSSHATAYYWNAEIAFRHESMDSIKFCFQPVDHQVIRPRGEDDPLRRCGGVVSDQYTESMFIIYTPDGYDNISMVLDRTSDELTGVRVLDSSYKTKAIFSCIKMDEFYFDDGHRHQLKKKIYSCGNESYFGVK</sequence>
<feature type="chain" id="PRO_5040489547" evidence="1">
    <location>
        <begin position="21"/>
        <end position="146"/>
    </location>
</feature>
<keyword evidence="3" id="KW-1185">Reference proteome</keyword>
<dbReference type="Proteomes" id="UP000749646">
    <property type="component" value="Unassembled WGS sequence"/>
</dbReference>
<comment type="caution">
    <text evidence="2">The sequence shown here is derived from an EMBL/GenBank/DDBJ whole genome shotgun (WGS) entry which is preliminary data.</text>
</comment>
<dbReference type="AlphaFoldDB" id="A0A9P6M7R1"/>
<evidence type="ECO:0000256" key="1">
    <source>
        <dbReference type="SAM" id="SignalP"/>
    </source>
</evidence>
<evidence type="ECO:0000313" key="3">
    <source>
        <dbReference type="Proteomes" id="UP000749646"/>
    </source>
</evidence>
<proteinExistence type="predicted"/>
<protein>
    <submittedName>
        <fullName evidence="2">Uncharacterized protein</fullName>
    </submittedName>
</protein>
<accession>A0A9P6M7R1</accession>
<evidence type="ECO:0000313" key="2">
    <source>
        <dbReference type="EMBL" id="KAF9969749.1"/>
    </source>
</evidence>
<gene>
    <name evidence="2" type="ORF">BGZ65_011661</name>
</gene>